<keyword evidence="1" id="KW-0472">Membrane</keyword>
<evidence type="ECO:0000256" key="1">
    <source>
        <dbReference type="SAM" id="Phobius"/>
    </source>
</evidence>
<name>A0A024G0S7_9STRA</name>
<keyword evidence="1" id="KW-1133">Transmembrane helix</keyword>
<protein>
    <submittedName>
        <fullName evidence="2">Uncharacterized protein</fullName>
    </submittedName>
</protein>
<feature type="transmembrane region" description="Helical" evidence="1">
    <location>
        <begin position="42"/>
        <end position="63"/>
    </location>
</feature>
<proteinExistence type="predicted"/>
<evidence type="ECO:0000313" key="3">
    <source>
        <dbReference type="Proteomes" id="UP000053237"/>
    </source>
</evidence>
<sequence>MSNAQSKRRLKIACKTSISRCNGRWSVLIERKRVIMGRETELTFIIAITYFCFLRFFCSVLLVRNLFSIKEKEIIRTNGYSGTHLSTLSDSKALAASSPAVVSSASPPASYTLLFFLASSCASLNF</sequence>
<reference evidence="2 3" key="1">
    <citation type="submission" date="2012-05" db="EMBL/GenBank/DDBJ databases">
        <title>Recombination and specialization in a pathogen metapopulation.</title>
        <authorList>
            <person name="Gardiner A."/>
            <person name="Kemen E."/>
            <person name="Schultz-Larsen T."/>
            <person name="MacLean D."/>
            <person name="Van Oosterhout C."/>
            <person name="Jones J.D.G."/>
        </authorList>
    </citation>
    <scope>NUCLEOTIDE SEQUENCE [LARGE SCALE GENOMIC DNA]</scope>
    <source>
        <strain evidence="2 3">Ac Nc2</strain>
    </source>
</reference>
<comment type="caution">
    <text evidence="2">The sequence shown here is derived from an EMBL/GenBank/DDBJ whole genome shotgun (WGS) entry which is preliminary data.</text>
</comment>
<dbReference type="Proteomes" id="UP000053237">
    <property type="component" value="Unassembled WGS sequence"/>
</dbReference>
<dbReference type="EMBL" id="CAIX01000004">
    <property type="protein sequence ID" value="CCI39890.1"/>
    <property type="molecule type" value="Genomic_DNA"/>
</dbReference>
<evidence type="ECO:0000313" key="2">
    <source>
        <dbReference type="EMBL" id="CCI39890.1"/>
    </source>
</evidence>
<keyword evidence="3" id="KW-1185">Reference proteome</keyword>
<dbReference type="InParanoid" id="A0A024G0S7"/>
<gene>
    <name evidence="2" type="ORF">BN9_006740</name>
</gene>
<accession>A0A024G0S7</accession>
<keyword evidence="1" id="KW-0812">Transmembrane</keyword>
<organism evidence="2 3">
    <name type="scientific">Albugo candida</name>
    <dbReference type="NCBI Taxonomy" id="65357"/>
    <lineage>
        <taxon>Eukaryota</taxon>
        <taxon>Sar</taxon>
        <taxon>Stramenopiles</taxon>
        <taxon>Oomycota</taxon>
        <taxon>Peronosporomycetes</taxon>
        <taxon>Albuginales</taxon>
        <taxon>Albuginaceae</taxon>
        <taxon>Albugo</taxon>
    </lineage>
</organism>
<dbReference type="AlphaFoldDB" id="A0A024G0S7"/>